<feature type="domain" description="Cadherin" evidence="9">
    <location>
        <begin position="871"/>
        <end position="951"/>
    </location>
</feature>
<keyword evidence="2" id="KW-0812">Transmembrane</keyword>
<dbReference type="EMBL" id="JAIZAY010000181">
    <property type="protein sequence ID" value="KAJ8018810.1"/>
    <property type="molecule type" value="Genomic_DNA"/>
</dbReference>
<feature type="domain" description="Cadherin" evidence="9">
    <location>
        <begin position="464"/>
        <end position="571"/>
    </location>
</feature>
<keyword evidence="4 7" id="KW-0106">Calcium</keyword>
<dbReference type="InterPro" id="IPR002126">
    <property type="entry name" value="Cadherin-like_dom"/>
</dbReference>
<feature type="domain" description="Cadherin" evidence="9">
    <location>
        <begin position="323"/>
        <end position="354"/>
    </location>
</feature>
<feature type="domain" description="Cadherin" evidence="9">
    <location>
        <begin position="186"/>
        <end position="299"/>
    </location>
</feature>
<dbReference type="AlphaFoldDB" id="A0A9Q0YCE7"/>
<dbReference type="CDD" id="cd11304">
    <property type="entry name" value="Cadherin_repeat"/>
    <property type="match status" value="7"/>
</dbReference>
<sequence>MDDGDCDVDHPFEITTLPEGRNNFAITVAEKLDYNEKSQFTLCLVAEDRAGGSDSLKSNVSEILIPIRDVQNEPPVFLNLPYSTFIYENNKVGFPVIHVTAQDGDRGVLQPNKVELTLDSPYFEIDSKGSITANTSFDRENLDENPFRLTVIATEDDDVQPTNQTVSEIPVVITILDEDDNIPEFSNTSIQVEFFENSPEGTRLNLAVTVTDADELTNAAYNLELIQPLDAFALVTETGQGSALVDVQVINSTLLDFEVRQQTNFMIMASSTVNSTLGNKTALEVTVNLINLNDNEPVFSQDGYYGKFAENVAAGYYILTVEYVISVEASDGERIKQTFVTLNCTDVNDNAPVFQRHFDEVFREEFDETIPDEAIIKLTAFDADPTSPNNEVSYFISGRDTEYKFRINDTSGELFFNGSVDYDIGDMAYLLTISARDHGSPPKEGTTTLNVTILDRNDNAPVFDGSLYTFSVREDVKSEYVVGNVTATDEDSGFYGTIDYNIIEGGGGVFYITTSKNVGFIRVGGGLDKETSPEDGYSLNITAQDRGSPPESTTCLVNIAVIDVNDEKPVFDSDQDRKYSVSEGASRGFHVLTLHATDLDGNSNLSYQIRDVMAEDEMGRKVVGEFSSQFSCNENNGTISVNEELNREEVETFSLEVVVRDVNAETEDQTDTATVIITIEDINDSPPVFENITDDLSVVEGSANGTIVTTKIRATDPDKGSNGEVVYSLVDDAGGAFRIEKRTDSWFVEVNYVYLYEQYRKSPHSYHSEECSIAVLEDVLRTNNIDRSLVKFELTRDRLISNIVKLEAQAKHARRKGGNLRVHNEALIDREKNDMLTVTVRASDRGFPVIFTEMDVNIEIEDINDNAPSFERHPYDGTVRENSDIDTPICKVTAVDMDATFGVLNYTIVFGNTDSWFKINSTNGNISVADNGIDREKTDEVTLVVEAVDSGYKRDTTEVC</sequence>
<dbReference type="InterPro" id="IPR020894">
    <property type="entry name" value="Cadherin_CS"/>
</dbReference>
<keyword evidence="5" id="KW-1133">Transmembrane helix</keyword>
<evidence type="ECO:0000313" key="11">
    <source>
        <dbReference type="Proteomes" id="UP001152320"/>
    </source>
</evidence>
<dbReference type="Proteomes" id="UP001152320">
    <property type="component" value="Unassembled WGS sequence"/>
</dbReference>
<comment type="subcellular location">
    <subcellularLocation>
        <location evidence="1">Membrane</location>
    </subcellularLocation>
</comment>
<dbReference type="PRINTS" id="PR00205">
    <property type="entry name" value="CADHERIN"/>
</dbReference>
<name>A0A9Q0YCE7_HOLLE</name>
<protein>
    <submittedName>
        <fullName evidence="10">Protocadherin Fat 4</fullName>
    </submittedName>
</protein>
<accession>A0A9Q0YCE7</accession>
<organism evidence="10 11">
    <name type="scientific">Holothuria leucospilota</name>
    <name type="common">Black long sea cucumber</name>
    <name type="synonym">Mertensiothuria leucospilota</name>
    <dbReference type="NCBI Taxonomy" id="206669"/>
    <lineage>
        <taxon>Eukaryota</taxon>
        <taxon>Metazoa</taxon>
        <taxon>Echinodermata</taxon>
        <taxon>Eleutherozoa</taxon>
        <taxon>Echinozoa</taxon>
        <taxon>Holothuroidea</taxon>
        <taxon>Aspidochirotacea</taxon>
        <taxon>Aspidochirotida</taxon>
        <taxon>Holothuriidae</taxon>
        <taxon>Holothuria</taxon>
    </lineage>
</organism>
<keyword evidence="3" id="KW-0677">Repeat</keyword>
<feature type="domain" description="Cadherin" evidence="9">
    <location>
        <begin position="358"/>
        <end position="463"/>
    </location>
</feature>
<evidence type="ECO:0000313" key="10">
    <source>
        <dbReference type="EMBL" id="KAJ8018810.1"/>
    </source>
</evidence>
<dbReference type="InterPro" id="IPR015919">
    <property type="entry name" value="Cadherin-like_sf"/>
</dbReference>
<evidence type="ECO:0000256" key="4">
    <source>
        <dbReference type="ARBA" id="ARBA00022837"/>
    </source>
</evidence>
<dbReference type="GO" id="GO:0005509">
    <property type="term" value="F:calcium ion binding"/>
    <property type="evidence" value="ECO:0007669"/>
    <property type="project" value="UniProtKB-UniRule"/>
</dbReference>
<dbReference type="OrthoDB" id="9990384at2759"/>
<dbReference type="Gene3D" id="2.60.40.60">
    <property type="entry name" value="Cadherins"/>
    <property type="match status" value="9"/>
</dbReference>
<dbReference type="FunFam" id="2.60.40.60:FF:000020">
    <property type="entry name" value="Dachsous cadherin-related 1b"/>
    <property type="match status" value="1"/>
</dbReference>
<feature type="domain" description="Cadherin" evidence="9">
    <location>
        <begin position="690"/>
        <end position="870"/>
    </location>
</feature>
<feature type="domain" description="Cadherin" evidence="9">
    <location>
        <begin position="12"/>
        <end position="77"/>
    </location>
</feature>
<feature type="domain" description="Cadherin" evidence="9">
    <location>
        <begin position="78"/>
        <end position="185"/>
    </location>
</feature>
<dbReference type="FunFam" id="2.60.40.60:FF:000092">
    <property type="entry name" value="Protocadherin 8"/>
    <property type="match status" value="1"/>
</dbReference>
<evidence type="ECO:0000256" key="6">
    <source>
        <dbReference type="ARBA" id="ARBA00023136"/>
    </source>
</evidence>
<keyword evidence="8" id="KW-0175">Coiled coil</keyword>
<dbReference type="PROSITE" id="PS50268">
    <property type="entry name" value="CADHERIN_2"/>
    <property type="match status" value="9"/>
</dbReference>
<evidence type="ECO:0000259" key="9">
    <source>
        <dbReference type="PROSITE" id="PS50268"/>
    </source>
</evidence>
<comment type="caution">
    <text evidence="10">The sequence shown here is derived from an EMBL/GenBank/DDBJ whole genome shotgun (WGS) entry which is preliminary data.</text>
</comment>
<keyword evidence="6" id="KW-0472">Membrane</keyword>
<evidence type="ECO:0000256" key="2">
    <source>
        <dbReference type="ARBA" id="ARBA00022692"/>
    </source>
</evidence>
<feature type="domain" description="Cadherin" evidence="9">
    <location>
        <begin position="573"/>
        <end position="689"/>
    </location>
</feature>
<evidence type="ECO:0000256" key="7">
    <source>
        <dbReference type="PROSITE-ProRule" id="PRU00043"/>
    </source>
</evidence>
<reference evidence="10" key="1">
    <citation type="submission" date="2021-10" db="EMBL/GenBank/DDBJ databases">
        <title>Tropical sea cucumber genome reveals ecological adaptation and Cuvierian tubules defense mechanism.</title>
        <authorList>
            <person name="Chen T."/>
        </authorList>
    </citation>
    <scope>NUCLEOTIDE SEQUENCE</scope>
    <source>
        <strain evidence="10">Nanhai2018</strain>
        <tissue evidence="10">Muscle</tissue>
    </source>
</reference>
<dbReference type="PANTHER" id="PTHR24026">
    <property type="entry name" value="FAT ATYPICAL CADHERIN-RELATED"/>
    <property type="match status" value="1"/>
</dbReference>
<evidence type="ECO:0000256" key="3">
    <source>
        <dbReference type="ARBA" id="ARBA00022737"/>
    </source>
</evidence>
<gene>
    <name evidence="10" type="ORF">HOLleu_42995</name>
</gene>
<dbReference type="Pfam" id="PF00028">
    <property type="entry name" value="Cadherin"/>
    <property type="match status" value="4"/>
</dbReference>
<feature type="coiled-coil region" evidence="8">
    <location>
        <begin position="789"/>
        <end position="816"/>
    </location>
</feature>
<evidence type="ECO:0000256" key="5">
    <source>
        <dbReference type="ARBA" id="ARBA00022989"/>
    </source>
</evidence>
<keyword evidence="11" id="KW-1185">Reference proteome</keyword>
<dbReference type="GO" id="GO:0005886">
    <property type="term" value="C:plasma membrane"/>
    <property type="evidence" value="ECO:0007669"/>
    <property type="project" value="UniProtKB-SubCell"/>
</dbReference>
<dbReference type="SUPFAM" id="SSF49313">
    <property type="entry name" value="Cadherin-like"/>
    <property type="match status" value="7"/>
</dbReference>
<dbReference type="PROSITE" id="PS00232">
    <property type="entry name" value="CADHERIN_1"/>
    <property type="match status" value="2"/>
</dbReference>
<evidence type="ECO:0000256" key="8">
    <source>
        <dbReference type="SAM" id="Coils"/>
    </source>
</evidence>
<dbReference type="PANTHER" id="PTHR24026:SF126">
    <property type="entry name" value="PROTOCADHERIN FAT 4"/>
    <property type="match status" value="1"/>
</dbReference>
<dbReference type="SMART" id="SM00112">
    <property type="entry name" value="CA"/>
    <property type="match status" value="7"/>
</dbReference>
<dbReference type="GO" id="GO:0007156">
    <property type="term" value="P:homophilic cell adhesion via plasma membrane adhesion molecules"/>
    <property type="evidence" value="ECO:0007669"/>
    <property type="project" value="InterPro"/>
</dbReference>
<proteinExistence type="predicted"/>
<evidence type="ECO:0000256" key="1">
    <source>
        <dbReference type="ARBA" id="ARBA00004370"/>
    </source>
</evidence>